<evidence type="ECO:0000313" key="3">
    <source>
        <dbReference type="Proteomes" id="UP000663828"/>
    </source>
</evidence>
<keyword evidence="3" id="KW-1185">Reference proteome</keyword>
<name>A0A815UUU7_ADIRI</name>
<dbReference type="AlphaFoldDB" id="A0A815UUU7"/>
<evidence type="ECO:0000313" key="2">
    <source>
        <dbReference type="EMBL" id="CAF1521174.1"/>
    </source>
</evidence>
<dbReference type="InterPro" id="IPR043472">
    <property type="entry name" value="Macro_dom-like"/>
</dbReference>
<accession>A0A815UUU7</accession>
<comment type="caution">
    <text evidence="2">The sequence shown here is derived from an EMBL/GenBank/DDBJ whole genome shotgun (WGS) entry which is preliminary data.</text>
</comment>
<dbReference type="EMBL" id="CAJNOR010004687">
    <property type="protein sequence ID" value="CAF1521174.1"/>
    <property type="molecule type" value="Genomic_DNA"/>
</dbReference>
<dbReference type="Proteomes" id="UP000663828">
    <property type="component" value="Unassembled WGS sequence"/>
</dbReference>
<organism evidence="2 3">
    <name type="scientific">Adineta ricciae</name>
    <name type="common">Rotifer</name>
    <dbReference type="NCBI Taxonomy" id="249248"/>
    <lineage>
        <taxon>Eukaryota</taxon>
        <taxon>Metazoa</taxon>
        <taxon>Spiralia</taxon>
        <taxon>Gnathifera</taxon>
        <taxon>Rotifera</taxon>
        <taxon>Eurotatoria</taxon>
        <taxon>Bdelloidea</taxon>
        <taxon>Adinetida</taxon>
        <taxon>Adinetidae</taxon>
        <taxon>Adineta</taxon>
    </lineage>
</organism>
<dbReference type="Pfam" id="PF10021">
    <property type="entry name" value="PARG_cat_microb"/>
    <property type="match status" value="1"/>
</dbReference>
<protein>
    <recommendedName>
        <fullName evidence="1">Microbial-type PARG catalytic domain-containing protein</fullName>
    </recommendedName>
</protein>
<dbReference type="PANTHER" id="PTHR35596">
    <property type="entry name" value="DUF2263 DOMAIN-CONTAINING PROTEIN"/>
    <property type="match status" value="1"/>
</dbReference>
<sequence length="387" mass="44464">MYVPIHSLTKSDICSVLSIAFPQDGGEKRKTYLDRHNNRRLMLLLLNQLIQTPRNERLIKLINDCHPTIQWPNVRKTIIYLRNQTEPYQRQYSPGHIGAYWELRVPMKLTVLNRSRSLINKYCPKGFLPSQLKIYWNYHQIESLTTCNFYNTVADTRARHTLLTWPVNKRKNQGTIDYLTMAIDSALLNVPKGKQAIVLDFADERIPGGNFLEGVYMQEQAILHHSTGYRALLDFKYKMMGSGYFIPEFGVLYVKNVQFFRPTGLLTRFADLIVAACYDLTGARGLYRLPSPHDEADIRSRTFRKFRAIIASAVTNSEKDGSDTYLLLGPIGTGAFNNSMEMIASLFAEVLNNSLMNSDGPIRYAFDKIWFVSPANLDVFKKTFEAY</sequence>
<feature type="domain" description="Microbial-type PARG catalytic" evidence="1">
    <location>
        <begin position="178"/>
        <end position="261"/>
    </location>
</feature>
<dbReference type="Gene3D" id="3.40.220.10">
    <property type="entry name" value="Leucine Aminopeptidase, subunit E, domain 1"/>
    <property type="match status" value="1"/>
</dbReference>
<proteinExistence type="predicted"/>
<evidence type="ECO:0000259" key="1">
    <source>
        <dbReference type="Pfam" id="PF10021"/>
    </source>
</evidence>
<reference evidence="2" key="1">
    <citation type="submission" date="2021-02" db="EMBL/GenBank/DDBJ databases">
        <authorList>
            <person name="Nowell W R."/>
        </authorList>
    </citation>
    <scope>NUCLEOTIDE SEQUENCE</scope>
</reference>
<gene>
    <name evidence="2" type="ORF">XAT740_LOCUS40808</name>
</gene>
<dbReference type="PANTHER" id="PTHR35596:SF1">
    <property type="entry name" value="MICROBIAL-TYPE PARG CATALYTIC DOMAIN-CONTAINING PROTEIN"/>
    <property type="match status" value="1"/>
</dbReference>
<dbReference type="InterPro" id="IPR019261">
    <property type="entry name" value="PARG_cat_microbial"/>
</dbReference>